<accession>A0A5B7SMP0</accession>
<keyword evidence="3" id="KW-1185">Reference proteome</keyword>
<reference evidence="2 3" key="1">
    <citation type="submission" date="2019-05" db="EMBL/GenBank/DDBJ databases">
        <title>Genome sequencing of F202Z8.</title>
        <authorList>
            <person name="Kwon Y.M."/>
        </authorList>
    </citation>
    <scope>NUCLEOTIDE SEQUENCE [LARGE SCALE GENOMIC DNA]</scope>
    <source>
        <strain evidence="2 3">F202Z8</strain>
    </source>
</reference>
<evidence type="ECO:0000313" key="3">
    <source>
        <dbReference type="Proteomes" id="UP000310017"/>
    </source>
</evidence>
<dbReference type="RefSeq" id="WP_138852187.1">
    <property type="nucleotide sequence ID" value="NZ_CP040710.1"/>
</dbReference>
<dbReference type="EMBL" id="CP040710">
    <property type="protein sequence ID" value="QCW99835.1"/>
    <property type="molecule type" value="Genomic_DNA"/>
</dbReference>
<protein>
    <submittedName>
        <fullName evidence="2">Uncharacterized protein</fullName>
    </submittedName>
</protein>
<feature type="transmembrane region" description="Helical" evidence="1">
    <location>
        <begin position="12"/>
        <end position="33"/>
    </location>
</feature>
<keyword evidence="1" id="KW-0472">Membrane</keyword>
<name>A0A5B7SMP0_9FLAO</name>
<evidence type="ECO:0000256" key="1">
    <source>
        <dbReference type="SAM" id="Phobius"/>
    </source>
</evidence>
<dbReference type="OrthoDB" id="1436004at2"/>
<keyword evidence="1" id="KW-0812">Transmembrane</keyword>
<feature type="transmembrane region" description="Helical" evidence="1">
    <location>
        <begin position="82"/>
        <end position="106"/>
    </location>
</feature>
<keyword evidence="1" id="KW-1133">Transmembrane helix</keyword>
<feature type="transmembrane region" description="Helical" evidence="1">
    <location>
        <begin position="118"/>
        <end position="139"/>
    </location>
</feature>
<organism evidence="2 3">
    <name type="scientific">Aggregatimonas sangjinii</name>
    <dbReference type="NCBI Taxonomy" id="2583587"/>
    <lineage>
        <taxon>Bacteria</taxon>
        <taxon>Pseudomonadati</taxon>
        <taxon>Bacteroidota</taxon>
        <taxon>Flavobacteriia</taxon>
        <taxon>Flavobacteriales</taxon>
        <taxon>Flavobacteriaceae</taxon>
        <taxon>Aggregatimonas</taxon>
    </lineage>
</organism>
<feature type="transmembrane region" description="Helical" evidence="1">
    <location>
        <begin position="45"/>
        <end position="62"/>
    </location>
</feature>
<dbReference type="AlphaFoldDB" id="A0A5B7SMP0"/>
<dbReference type="Proteomes" id="UP000310017">
    <property type="component" value="Chromosome"/>
</dbReference>
<gene>
    <name evidence="2" type="ORF">FGM00_06890</name>
</gene>
<proteinExistence type="predicted"/>
<evidence type="ECO:0000313" key="2">
    <source>
        <dbReference type="EMBL" id="QCW99835.1"/>
    </source>
</evidence>
<sequence length="159" mass="18779">MKYALKILPWKRALVVSIATLALLIVFSFYGLYTNQFYFFKFQNYIFPLAALVHFAFLYVLWFKIKEEEIADPQMRNLEYVLYAILLVYIYKLIDTVLIVVGASKFVDHTIPETFKPIGILIMVLYTLLIVLTVLTIIYRKKYVGGYKFDDMNQVDNWD</sequence>
<dbReference type="KEGG" id="asag:FGM00_06890"/>